<keyword evidence="3" id="KW-1185">Reference proteome</keyword>
<protein>
    <submittedName>
        <fullName evidence="2">Uncharacterized protein</fullName>
    </submittedName>
</protein>
<keyword evidence="1" id="KW-0472">Membrane</keyword>
<dbReference type="RefSeq" id="WP_285757743.1">
    <property type="nucleotide sequence ID" value="NZ_BSQG01000001.1"/>
</dbReference>
<dbReference type="Proteomes" id="UP001165092">
    <property type="component" value="Unassembled WGS sequence"/>
</dbReference>
<evidence type="ECO:0000313" key="3">
    <source>
        <dbReference type="Proteomes" id="UP001165092"/>
    </source>
</evidence>
<gene>
    <name evidence="2" type="ORF">Nans01_12720</name>
</gene>
<keyword evidence="1" id="KW-1133">Transmembrane helix</keyword>
<organism evidence="2 3">
    <name type="scientific">Nocardiopsis ansamitocini</name>
    <dbReference type="NCBI Taxonomy" id="1670832"/>
    <lineage>
        <taxon>Bacteria</taxon>
        <taxon>Bacillati</taxon>
        <taxon>Actinomycetota</taxon>
        <taxon>Actinomycetes</taxon>
        <taxon>Streptosporangiales</taxon>
        <taxon>Nocardiopsidaceae</taxon>
        <taxon>Nocardiopsis</taxon>
    </lineage>
</organism>
<name>A0A9W6UG95_9ACTN</name>
<sequence length="219" mass="24536">MLFGWPWWLMGLWLVVLPLCFLFLARPQFLVHRLERRDAEDRAAQDDPAAASYDPGRPLAAIRMLSGIVVLAVVMASVIMVPTVLESRGPKLAGTTQAVDVVPRPAAEEYQQPVSFEAYLVEDGTIQVMWEARQDPACSLLRRKIEETPERVTVTLVQGVMEMFAEDPGVCDPDNTEYPLVTKLTDIVLQEPLAGREIVDGTTGEPVERWQPRPTPVWE</sequence>
<keyword evidence="1" id="KW-0812">Transmembrane</keyword>
<evidence type="ECO:0000256" key="1">
    <source>
        <dbReference type="SAM" id="Phobius"/>
    </source>
</evidence>
<comment type="caution">
    <text evidence="2">The sequence shown here is derived from an EMBL/GenBank/DDBJ whole genome shotgun (WGS) entry which is preliminary data.</text>
</comment>
<dbReference type="AlphaFoldDB" id="A0A9W6UG95"/>
<accession>A0A9W6UG95</accession>
<reference evidence="2" key="1">
    <citation type="submission" date="2023-02" db="EMBL/GenBank/DDBJ databases">
        <title>Nocardiopsis ansamitocini NBRC 112285.</title>
        <authorList>
            <person name="Ichikawa N."/>
            <person name="Sato H."/>
            <person name="Tonouchi N."/>
        </authorList>
    </citation>
    <scope>NUCLEOTIDE SEQUENCE</scope>
    <source>
        <strain evidence="2">NBRC 112285</strain>
    </source>
</reference>
<evidence type="ECO:0000313" key="2">
    <source>
        <dbReference type="EMBL" id="GLU46921.1"/>
    </source>
</evidence>
<feature type="transmembrane region" description="Helical" evidence="1">
    <location>
        <begin position="6"/>
        <end position="25"/>
    </location>
</feature>
<dbReference type="EMBL" id="BSQG01000001">
    <property type="protein sequence ID" value="GLU46921.1"/>
    <property type="molecule type" value="Genomic_DNA"/>
</dbReference>
<feature type="transmembrane region" description="Helical" evidence="1">
    <location>
        <begin position="65"/>
        <end position="85"/>
    </location>
</feature>
<proteinExistence type="predicted"/>